<comment type="cofactor">
    <cofactor evidence="1 8">
        <name>FAD</name>
        <dbReference type="ChEBI" id="CHEBI:57692"/>
    </cofactor>
</comment>
<dbReference type="STRING" id="471852.Tcur_4367"/>
<evidence type="ECO:0000256" key="6">
    <source>
        <dbReference type="ARBA" id="ARBA00022827"/>
    </source>
</evidence>
<dbReference type="HOGENOM" id="CLU_018204_0_2_11"/>
<evidence type="ECO:0000256" key="4">
    <source>
        <dbReference type="ARBA" id="ARBA00022456"/>
    </source>
</evidence>
<keyword evidence="6 8" id="KW-0274">FAD</keyword>
<evidence type="ECO:0000259" key="11">
    <source>
        <dbReference type="Pfam" id="PF02771"/>
    </source>
</evidence>
<dbReference type="FunFam" id="2.40.110.10:FF:000001">
    <property type="entry name" value="Acyl-CoA dehydrogenase, mitochondrial"/>
    <property type="match status" value="1"/>
</dbReference>
<dbReference type="SUPFAM" id="SSF47203">
    <property type="entry name" value="Acyl-CoA dehydrogenase C-terminal domain-like"/>
    <property type="match status" value="1"/>
</dbReference>
<dbReference type="FunFam" id="1.20.140.10:FF:000001">
    <property type="entry name" value="Acyl-CoA dehydrogenase"/>
    <property type="match status" value="1"/>
</dbReference>
<dbReference type="PIRSF" id="PIRSF016578">
    <property type="entry name" value="HsaA"/>
    <property type="match status" value="1"/>
</dbReference>
<dbReference type="Pfam" id="PF02771">
    <property type="entry name" value="Acyl-CoA_dh_N"/>
    <property type="match status" value="1"/>
</dbReference>
<dbReference type="AlphaFoldDB" id="D1A3C4"/>
<dbReference type="SUPFAM" id="SSF56645">
    <property type="entry name" value="Acyl-CoA dehydrogenase NM domain-like"/>
    <property type="match status" value="1"/>
</dbReference>
<dbReference type="Pfam" id="PF02770">
    <property type="entry name" value="Acyl-CoA_dh_M"/>
    <property type="match status" value="1"/>
</dbReference>
<dbReference type="InterPro" id="IPR037069">
    <property type="entry name" value="AcylCoA_DH/ox_N_sf"/>
</dbReference>
<keyword evidence="4" id="KW-0101">Branched-chain amino acid catabolism</keyword>
<dbReference type="Gene3D" id="2.40.110.10">
    <property type="entry name" value="Butyryl-CoA Dehydrogenase, subunit A, domain 2"/>
    <property type="match status" value="1"/>
</dbReference>
<dbReference type="EMBL" id="CP001738">
    <property type="protein sequence ID" value="ACY99894.1"/>
    <property type="molecule type" value="Genomic_DNA"/>
</dbReference>
<sequence>MIVISARRDGRSRVFAGSGRANGPNAAGRGAILERRSRINFMDAQDFADVLAAVRSFVREQVIPREEEIEETDAIPESLRQAAREMGLFGYALPEEYGGLGLSLSEEVRLAFELGYASPAFRSMFGTSNGIAGQVLVNAGTEEQKRQWLPRLASGEVIGAFALTEAEAGSDPSTLSTTAVKDDDGNYVINGAKRFITNAPEADVFMVFARTGGPGSRGISTFLVERDAPGLKVGPPDEKMGQRGAHTAEVFFDNVRVPASAMVGPEGTGFRTAMASLAHGRLSIAAVCVGLAQRILDETVAYAKERAQGGRKIGEYQLVQGMIADSQAELYAGRAMVLEAARAYDAGEDRKLGPSCAKYFCSEMLGRVADRAVQVFGGMGYMRGVAVERFYRDARLFRIYEGTSQIQQLVIAKRLLAD</sequence>
<keyword evidence="13" id="KW-1185">Reference proteome</keyword>
<dbReference type="Pfam" id="PF00441">
    <property type="entry name" value="Acyl-CoA_dh_1"/>
    <property type="match status" value="1"/>
</dbReference>
<dbReference type="InterPro" id="IPR009075">
    <property type="entry name" value="AcylCo_DH/oxidase_C"/>
</dbReference>
<dbReference type="InterPro" id="IPR046373">
    <property type="entry name" value="Acyl-CoA_Oxase/DH_mid-dom_sf"/>
</dbReference>
<evidence type="ECO:0000259" key="10">
    <source>
        <dbReference type="Pfam" id="PF02770"/>
    </source>
</evidence>
<dbReference type="Gene3D" id="1.10.540.10">
    <property type="entry name" value="Acyl-CoA dehydrogenase/oxidase, N-terminal domain"/>
    <property type="match status" value="1"/>
</dbReference>
<dbReference type="GO" id="GO:0050660">
    <property type="term" value="F:flavin adenine dinucleotide binding"/>
    <property type="evidence" value="ECO:0007669"/>
    <property type="project" value="InterPro"/>
</dbReference>
<evidence type="ECO:0000259" key="9">
    <source>
        <dbReference type="Pfam" id="PF00441"/>
    </source>
</evidence>
<keyword evidence="7 8" id="KW-0560">Oxidoreductase</keyword>
<evidence type="ECO:0000313" key="12">
    <source>
        <dbReference type="EMBL" id="ACY99894.1"/>
    </source>
</evidence>
<dbReference type="PANTHER" id="PTHR43884">
    <property type="entry name" value="ACYL-COA DEHYDROGENASE"/>
    <property type="match status" value="1"/>
</dbReference>
<dbReference type="InterPro" id="IPR009100">
    <property type="entry name" value="AcylCoA_DH/oxidase_NM_dom_sf"/>
</dbReference>
<evidence type="ECO:0000256" key="3">
    <source>
        <dbReference type="ARBA" id="ARBA00009347"/>
    </source>
</evidence>
<protein>
    <submittedName>
        <fullName evidence="12">Acyl-CoA dehydrogenase domain protein</fullName>
    </submittedName>
</protein>
<gene>
    <name evidence="12" type="ordered locus">Tcur_4367</name>
</gene>
<dbReference type="GO" id="GO:0009083">
    <property type="term" value="P:branched-chain amino acid catabolic process"/>
    <property type="evidence" value="ECO:0007669"/>
    <property type="project" value="UniProtKB-KW"/>
</dbReference>
<feature type="domain" description="Acyl-CoA dehydrogenase/oxidase N-terminal" evidence="11">
    <location>
        <begin position="50"/>
        <end position="156"/>
    </location>
</feature>
<evidence type="ECO:0000256" key="2">
    <source>
        <dbReference type="ARBA" id="ARBA00005109"/>
    </source>
</evidence>
<evidence type="ECO:0000256" key="8">
    <source>
        <dbReference type="RuleBase" id="RU362125"/>
    </source>
</evidence>
<proteinExistence type="inferred from homology"/>
<dbReference type="eggNOG" id="COG1960">
    <property type="taxonomic scope" value="Bacteria"/>
</dbReference>
<comment type="similarity">
    <text evidence="3 8">Belongs to the acyl-CoA dehydrogenase family.</text>
</comment>
<dbReference type="KEGG" id="tcu:Tcur_4367"/>
<name>D1A3C4_THECD</name>
<evidence type="ECO:0000256" key="5">
    <source>
        <dbReference type="ARBA" id="ARBA00022630"/>
    </source>
</evidence>
<feature type="domain" description="Acyl-CoA oxidase/dehydrogenase middle" evidence="10">
    <location>
        <begin position="160"/>
        <end position="255"/>
    </location>
</feature>
<reference evidence="12 13" key="1">
    <citation type="journal article" date="2011" name="Stand. Genomic Sci.">
        <title>Complete genome sequence of Thermomonospora curvata type strain (B9).</title>
        <authorList>
            <person name="Chertkov O."/>
            <person name="Sikorski J."/>
            <person name="Nolan M."/>
            <person name="Lapidus A."/>
            <person name="Lucas S."/>
            <person name="Del Rio T.G."/>
            <person name="Tice H."/>
            <person name="Cheng J.F."/>
            <person name="Goodwin L."/>
            <person name="Pitluck S."/>
            <person name="Liolios K."/>
            <person name="Ivanova N."/>
            <person name="Mavromatis K."/>
            <person name="Mikhailova N."/>
            <person name="Ovchinnikova G."/>
            <person name="Pati A."/>
            <person name="Chen A."/>
            <person name="Palaniappan K."/>
            <person name="Djao O.D."/>
            <person name="Land M."/>
            <person name="Hauser L."/>
            <person name="Chang Y.J."/>
            <person name="Jeffries C.D."/>
            <person name="Brettin T."/>
            <person name="Han C."/>
            <person name="Detter J.C."/>
            <person name="Rohde M."/>
            <person name="Goker M."/>
            <person name="Woyke T."/>
            <person name="Bristow J."/>
            <person name="Eisen J.A."/>
            <person name="Markowitz V."/>
            <person name="Hugenholtz P."/>
            <person name="Klenk H.P."/>
            <person name="Kyrpides N.C."/>
        </authorList>
    </citation>
    <scope>NUCLEOTIDE SEQUENCE [LARGE SCALE GENOMIC DNA]</scope>
    <source>
        <strain evidence="13">ATCC 19995 / DSM 43183 / JCM 3096 / KCTC 9072 / NBRC 15933 / NCIMB 10081 / Henssen B9</strain>
    </source>
</reference>
<dbReference type="InterPro" id="IPR006091">
    <property type="entry name" value="Acyl-CoA_Oxase/DH_mid-dom"/>
</dbReference>
<dbReference type="GO" id="GO:0003995">
    <property type="term" value="F:acyl-CoA dehydrogenase activity"/>
    <property type="evidence" value="ECO:0007669"/>
    <property type="project" value="TreeGrafter"/>
</dbReference>
<dbReference type="InterPro" id="IPR036250">
    <property type="entry name" value="AcylCo_DH-like_C"/>
</dbReference>
<evidence type="ECO:0000256" key="1">
    <source>
        <dbReference type="ARBA" id="ARBA00001974"/>
    </source>
</evidence>
<dbReference type="Proteomes" id="UP000001918">
    <property type="component" value="Chromosome"/>
</dbReference>
<dbReference type="PANTHER" id="PTHR43884:SF40">
    <property type="entry name" value="ACYL-COA DEHYDROGENASE"/>
    <property type="match status" value="1"/>
</dbReference>
<dbReference type="InterPro" id="IPR013786">
    <property type="entry name" value="AcylCoA_DH/ox_N"/>
</dbReference>
<evidence type="ECO:0000256" key="7">
    <source>
        <dbReference type="ARBA" id="ARBA00023002"/>
    </source>
</evidence>
<keyword evidence="5 8" id="KW-0285">Flavoprotein</keyword>
<dbReference type="Gene3D" id="1.20.140.10">
    <property type="entry name" value="Butyryl-CoA Dehydrogenase, subunit A, domain 3"/>
    <property type="match status" value="1"/>
</dbReference>
<accession>D1A3C4</accession>
<organism evidence="12 13">
    <name type="scientific">Thermomonospora curvata (strain ATCC 19995 / DSM 43183 / JCM 3096 / KCTC 9072 / NBRC 15933 / NCIMB 10081 / Henssen B9)</name>
    <dbReference type="NCBI Taxonomy" id="471852"/>
    <lineage>
        <taxon>Bacteria</taxon>
        <taxon>Bacillati</taxon>
        <taxon>Actinomycetota</taxon>
        <taxon>Actinomycetes</taxon>
        <taxon>Streptosporangiales</taxon>
        <taxon>Thermomonosporaceae</taxon>
        <taxon>Thermomonospora</taxon>
    </lineage>
</organism>
<evidence type="ECO:0000313" key="13">
    <source>
        <dbReference type="Proteomes" id="UP000001918"/>
    </source>
</evidence>
<comment type="pathway">
    <text evidence="2">Amino-acid degradation; L-valine degradation.</text>
</comment>
<feature type="domain" description="Acyl-CoA dehydrogenase/oxidase C-terminal" evidence="9">
    <location>
        <begin position="267"/>
        <end position="416"/>
    </location>
</feature>